<dbReference type="KEGG" id="dpx:DAPPUDRAFT_302145"/>
<proteinExistence type="predicted"/>
<evidence type="ECO:0000313" key="2">
    <source>
        <dbReference type="EMBL" id="EFX83098.1"/>
    </source>
</evidence>
<dbReference type="Proteomes" id="UP000000305">
    <property type="component" value="Unassembled WGS sequence"/>
</dbReference>
<dbReference type="InParanoid" id="E9GBU4"/>
<dbReference type="AlphaFoldDB" id="E9GBU4"/>
<evidence type="ECO:0000256" key="1">
    <source>
        <dbReference type="SAM" id="MobiDB-lite"/>
    </source>
</evidence>
<protein>
    <submittedName>
        <fullName evidence="2">Uncharacterized protein</fullName>
    </submittedName>
</protein>
<accession>E9GBU4</accession>
<sequence length="128" mass="14178">MRKKVTLTKPSFLHFNNNNNKNQTFLLCSLSSGHLATFQKITIHYPVGPALKSSSGSGLVVQNRRRRARQIGSRAATSTLETNRQHSRSSPYAFRQRQHCVTVALGNAGSDASDRPFCDGRIDSSWSS</sequence>
<gene>
    <name evidence="2" type="ORF">DAPPUDRAFT_302145</name>
</gene>
<dbReference type="EMBL" id="GL732538">
    <property type="protein sequence ID" value="EFX83098.1"/>
    <property type="molecule type" value="Genomic_DNA"/>
</dbReference>
<dbReference type="HOGENOM" id="CLU_1961789_0_0_1"/>
<evidence type="ECO:0000313" key="3">
    <source>
        <dbReference type="Proteomes" id="UP000000305"/>
    </source>
</evidence>
<name>E9GBU4_DAPPU</name>
<organism evidence="2 3">
    <name type="scientific">Daphnia pulex</name>
    <name type="common">Water flea</name>
    <dbReference type="NCBI Taxonomy" id="6669"/>
    <lineage>
        <taxon>Eukaryota</taxon>
        <taxon>Metazoa</taxon>
        <taxon>Ecdysozoa</taxon>
        <taxon>Arthropoda</taxon>
        <taxon>Crustacea</taxon>
        <taxon>Branchiopoda</taxon>
        <taxon>Diplostraca</taxon>
        <taxon>Cladocera</taxon>
        <taxon>Anomopoda</taxon>
        <taxon>Daphniidae</taxon>
        <taxon>Daphnia</taxon>
    </lineage>
</organism>
<keyword evidence="3" id="KW-1185">Reference proteome</keyword>
<feature type="region of interest" description="Disordered" evidence="1">
    <location>
        <begin position="52"/>
        <end position="94"/>
    </location>
</feature>
<reference evidence="2 3" key="1">
    <citation type="journal article" date="2011" name="Science">
        <title>The ecoresponsive genome of Daphnia pulex.</title>
        <authorList>
            <person name="Colbourne J.K."/>
            <person name="Pfrender M.E."/>
            <person name="Gilbert D."/>
            <person name="Thomas W.K."/>
            <person name="Tucker A."/>
            <person name="Oakley T.H."/>
            <person name="Tokishita S."/>
            <person name="Aerts A."/>
            <person name="Arnold G.J."/>
            <person name="Basu M.K."/>
            <person name="Bauer D.J."/>
            <person name="Caceres C.E."/>
            <person name="Carmel L."/>
            <person name="Casola C."/>
            <person name="Choi J.H."/>
            <person name="Detter J.C."/>
            <person name="Dong Q."/>
            <person name="Dusheyko S."/>
            <person name="Eads B.D."/>
            <person name="Frohlich T."/>
            <person name="Geiler-Samerotte K.A."/>
            <person name="Gerlach D."/>
            <person name="Hatcher P."/>
            <person name="Jogdeo S."/>
            <person name="Krijgsveld J."/>
            <person name="Kriventseva E.V."/>
            <person name="Kultz D."/>
            <person name="Laforsch C."/>
            <person name="Lindquist E."/>
            <person name="Lopez J."/>
            <person name="Manak J.R."/>
            <person name="Muller J."/>
            <person name="Pangilinan J."/>
            <person name="Patwardhan R.P."/>
            <person name="Pitluck S."/>
            <person name="Pritham E.J."/>
            <person name="Rechtsteiner A."/>
            <person name="Rho M."/>
            <person name="Rogozin I.B."/>
            <person name="Sakarya O."/>
            <person name="Salamov A."/>
            <person name="Schaack S."/>
            <person name="Shapiro H."/>
            <person name="Shiga Y."/>
            <person name="Skalitzky C."/>
            <person name="Smith Z."/>
            <person name="Souvorov A."/>
            <person name="Sung W."/>
            <person name="Tang Z."/>
            <person name="Tsuchiya D."/>
            <person name="Tu H."/>
            <person name="Vos H."/>
            <person name="Wang M."/>
            <person name="Wolf Y.I."/>
            <person name="Yamagata H."/>
            <person name="Yamada T."/>
            <person name="Ye Y."/>
            <person name="Shaw J.R."/>
            <person name="Andrews J."/>
            <person name="Crease T.J."/>
            <person name="Tang H."/>
            <person name="Lucas S.M."/>
            <person name="Robertson H.M."/>
            <person name="Bork P."/>
            <person name="Koonin E.V."/>
            <person name="Zdobnov E.M."/>
            <person name="Grigoriev I.V."/>
            <person name="Lynch M."/>
            <person name="Boore J.L."/>
        </authorList>
    </citation>
    <scope>NUCLEOTIDE SEQUENCE [LARGE SCALE GENOMIC DNA]</scope>
</reference>